<dbReference type="InterPro" id="IPR046346">
    <property type="entry name" value="Aminoacid_DH-like_N_sf"/>
</dbReference>
<dbReference type="SUPFAM" id="SSF51735">
    <property type="entry name" value="NAD(P)-binding Rossmann-fold domains"/>
    <property type="match status" value="1"/>
</dbReference>
<comment type="subunit">
    <text evidence="2">Homohexamer.</text>
</comment>
<dbReference type="PANTHER" id="PTHR43571">
    <property type="entry name" value="NADP-SPECIFIC GLUTAMATE DEHYDROGENASE 1-RELATED"/>
    <property type="match status" value="1"/>
</dbReference>
<dbReference type="Gene3D" id="3.40.50.720">
    <property type="entry name" value="NAD(P)-binding Rossmann-like Domain"/>
    <property type="match status" value="1"/>
</dbReference>
<dbReference type="PROSITE" id="PS00074">
    <property type="entry name" value="GLFV_DEHYDROGENASE"/>
    <property type="match status" value="1"/>
</dbReference>
<dbReference type="PIRSF" id="PIRSF000185">
    <property type="entry name" value="Glu_DH"/>
    <property type="match status" value="1"/>
</dbReference>
<feature type="active site" description="Proton donor" evidence="5">
    <location>
        <position position="111"/>
    </location>
</feature>
<feature type="binding site" evidence="6">
    <location>
        <position position="75"/>
    </location>
    <ligand>
        <name>substrate</name>
    </ligand>
</feature>
<feature type="binding site" evidence="6">
    <location>
        <position position="358"/>
    </location>
    <ligand>
        <name>substrate</name>
    </ligand>
</feature>
<dbReference type="FunFam" id="3.40.50.720:FF:000030">
    <property type="entry name" value="Glutamate dehydrogenase"/>
    <property type="match status" value="1"/>
</dbReference>
<dbReference type="FunFam" id="1.10.285.10:FF:000001">
    <property type="entry name" value="Glutamate dehydrogenase"/>
    <property type="match status" value="1"/>
</dbReference>
<accession>A0A286UIR4</accession>
<dbReference type="InterPro" id="IPR006096">
    <property type="entry name" value="Glu/Leu/Phe/Val/Trp_DH_C"/>
</dbReference>
<feature type="binding site" evidence="6">
    <location>
        <position position="177"/>
    </location>
    <ligand>
        <name>NAD(+)</name>
        <dbReference type="ChEBI" id="CHEBI:57540"/>
    </ligand>
</feature>
<keyword evidence="6" id="KW-0547">Nucleotide-binding</keyword>
<dbReference type="Gene3D" id="1.10.285.10">
    <property type="entry name" value="Glutamate Dehydrogenase, chain A, domain 3"/>
    <property type="match status" value="2"/>
</dbReference>
<dbReference type="CDD" id="cd05313">
    <property type="entry name" value="NAD_bind_2_Glu_DH"/>
    <property type="match status" value="1"/>
</dbReference>
<dbReference type="STRING" id="2282107.A0A286UIR4"/>
<feature type="site" description="Important for catalysis" evidence="7">
    <location>
        <position position="134"/>
    </location>
</feature>
<evidence type="ECO:0000256" key="1">
    <source>
        <dbReference type="ARBA" id="ARBA00006382"/>
    </source>
</evidence>
<feature type="domain" description="Glutamate/phenylalanine/leucine/valine/L-tryptophan dehydrogenase C-terminal" evidence="9">
    <location>
        <begin position="170"/>
        <end position="432"/>
    </location>
</feature>
<keyword evidence="11" id="KW-1185">Reference proteome</keyword>
<dbReference type="InterPro" id="IPR033922">
    <property type="entry name" value="NAD_bind_Glu_DH"/>
</dbReference>
<evidence type="ECO:0000259" key="9">
    <source>
        <dbReference type="SMART" id="SM00839"/>
    </source>
</evidence>
<dbReference type="InParanoid" id="A0A286UIR4"/>
<evidence type="ECO:0000256" key="5">
    <source>
        <dbReference type="PIRSR" id="PIRSR000185-1"/>
    </source>
</evidence>
<dbReference type="GO" id="GO:0005829">
    <property type="term" value="C:cytosol"/>
    <property type="evidence" value="ECO:0007669"/>
    <property type="project" value="TreeGrafter"/>
</dbReference>
<dbReference type="PANTHER" id="PTHR43571:SF1">
    <property type="entry name" value="NADP-SPECIFIC GLUTAMATE DEHYDROGENASE 1-RELATED"/>
    <property type="match status" value="1"/>
</dbReference>
<protein>
    <recommendedName>
        <fullName evidence="4">Glutamate dehydrogenase</fullName>
    </recommendedName>
</protein>
<dbReference type="Pfam" id="PF02812">
    <property type="entry name" value="ELFV_dehydrog_N"/>
    <property type="match status" value="1"/>
</dbReference>
<comment type="similarity">
    <text evidence="1 4 8">Belongs to the Glu/Leu/Phe/Val dehydrogenases family.</text>
</comment>
<dbReference type="InterPro" id="IPR036291">
    <property type="entry name" value="NAD(P)-bd_dom_sf"/>
</dbReference>
<dbReference type="SMART" id="SM00839">
    <property type="entry name" value="ELFV_dehydrog"/>
    <property type="match status" value="1"/>
</dbReference>
<dbReference type="PRINTS" id="PR00082">
    <property type="entry name" value="GLFDHDRGNASE"/>
</dbReference>
<evidence type="ECO:0000256" key="6">
    <source>
        <dbReference type="PIRSR" id="PIRSR000185-2"/>
    </source>
</evidence>
<evidence type="ECO:0000256" key="7">
    <source>
        <dbReference type="PIRSR" id="PIRSR000185-3"/>
    </source>
</evidence>
<comment type="caution">
    <text evidence="10">The sequence shown here is derived from an EMBL/GenBank/DDBJ whole genome shotgun (WGS) entry which is preliminary data.</text>
</comment>
<evidence type="ECO:0000256" key="8">
    <source>
        <dbReference type="RuleBase" id="RU004417"/>
    </source>
</evidence>
<dbReference type="GO" id="GO:0000166">
    <property type="term" value="F:nucleotide binding"/>
    <property type="evidence" value="ECO:0007669"/>
    <property type="project" value="UniProtKB-KW"/>
</dbReference>
<evidence type="ECO:0000256" key="3">
    <source>
        <dbReference type="ARBA" id="ARBA00023002"/>
    </source>
</evidence>
<feature type="binding site" evidence="6">
    <location>
        <position position="99"/>
    </location>
    <ligand>
        <name>substrate</name>
    </ligand>
</feature>
<evidence type="ECO:0000256" key="4">
    <source>
        <dbReference type="PIRNR" id="PIRNR000185"/>
    </source>
</evidence>
<organism evidence="10 11">
    <name type="scientific">Pyrrhoderma noxium</name>
    <dbReference type="NCBI Taxonomy" id="2282107"/>
    <lineage>
        <taxon>Eukaryota</taxon>
        <taxon>Fungi</taxon>
        <taxon>Dikarya</taxon>
        <taxon>Basidiomycota</taxon>
        <taxon>Agaricomycotina</taxon>
        <taxon>Agaricomycetes</taxon>
        <taxon>Hymenochaetales</taxon>
        <taxon>Hymenochaetaceae</taxon>
        <taxon>Pyrrhoderma</taxon>
    </lineage>
</organism>
<proteinExistence type="inferred from homology"/>
<name>A0A286UIR4_9AGAM</name>
<evidence type="ECO:0000256" key="2">
    <source>
        <dbReference type="ARBA" id="ARBA00011643"/>
    </source>
</evidence>
<dbReference type="InterPro" id="IPR006097">
    <property type="entry name" value="Glu/Leu/Phe/Val/Trp_DH_dimer"/>
</dbReference>
<dbReference type="EMBL" id="NBII01000004">
    <property type="protein sequence ID" value="PAV19501.1"/>
    <property type="molecule type" value="Genomic_DNA"/>
</dbReference>
<dbReference type="SUPFAM" id="SSF53223">
    <property type="entry name" value="Aminoacid dehydrogenase-like, N-terminal domain"/>
    <property type="match status" value="1"/>
</dbReference>
<dbReference type="InterPro" id="IPR050724">
    <property type="entry name" value="Glu_Leu_Phe_Val_DH"/>
</dbReference>
<dbReference type="GO" id="GO:0006537">
    <property type="term" value="P:glutamate biosynthetic process"/>
    <property type="evidence" value="ECO:0007669"/>
    <property type="project" value="TreeGrafter"/>
</dbReference>
<dbReference type="OrthoDB" id="6718861at2759"/>
<dbReference type="InterPro" id="IPR006095">
    <property type="entry name" value="Glu/Leu/Phe/Val/Trp_DH"/>
</dbReference>
<feature type="binding site" evidence="6">
    <location>
        <position position="133"/>
    </location>
    <ligand>
        <name>substrate</name>
    </ligand>
</feature>
<dbReference type="InterPro" id="IPR033524">
    <property type="entry name" value="Glu/Leu/Phe/Val_DH_AS"/>
</dbReference>
<feature type="binding site" evidence="6">
    <location>
        <position position="212"/>
    </location>
    <ligand>
        <name>NAD(+)</name>
        <dbReference type="ChEBI" id="CHEBI:57540"/>
    </ligand>
</feature>
<evidence type="ECO:0000313" key="11">
    <source>
        <dbReference type="Proteomes" id="UP000217199"/>
    </source>
</evidence>
<dbReference type="FunCoup" id="A0A286UIR4">
    <property type="interactions" value="237"/>
</dbReference>
<dbReference type="Gene3D" id="3.40.50.10860">
    <property type="entry name" value="Leucine Dehydrogenase, chain A, domain 1"/>
    <property type="match status" value="1"/>
</dbReference>
<reference evidence="10 11" key="1">
    <citation type="journal article" date="2017" name="Mol. Ecol.">
        <title>Comparative and population genomic landscape of Phellinus noxius: A hypervariable fungus causing root rot in trees.</title>
        <authorList>
            <person name="Chung C.L."/>
            <person name="Lee T.J."/>
            <person name="Akiba M."/>
            <person name="Lee H.H."/>
            <person name="Kuo T.H."/>
            <person name="Liu D."/>
            <person name="Ke H.M."/>
            <person name="Yokoi T."/>
            <person name="Roa M.B."/>
            <person name="Lu M.J."/>
            <person name="Chang Y.Y."/>
            <person name="Ann P.J."/>
            <person name="Tsai J.N."/>
            <person name="Chen C.Y."/>
            <person name="Tzean S.S."/>
            <person name="Ota Y."/>
            <person name="Hattori T."/>
            <person name="Sahashi N."/>
            <person name="Liou R.F."/>
            <person name="Kikuchi T."/>
            <person name="Tsai I.J."/>
        </authorList>
    </citation>
    <scope>NUCLEOTIDE SEQUENCE [LARGE SCALE GENOMIC DNA]</scope>
    <source>
        <strain evidence="10 11">FFPRI411160</strain>
    </source>
</reference>
<gene>
    <name evidence="10" type="ORF">PNOK_0443500</name>
</gene>
<dbReference type="AlphaFoldDB" id="A0A286UIR4"/>
<dbReference type="InterPro" id="IPR014362">
    <property type="entry name" value="Glu_DH"/>
</dbReference>
<keyword evidence="6" id="KW-0520">NAD</keyword>
<keyword evidence="3 4" id="KW-0560">Oxidoreductase</keyword>
<sequence>MVQPTEPEFEQALNELTSTLQPFLKENPEYQRALDIVQIPERIIQFRVVWEDDQGKPHVNRGYRVQYNSALGPYKGGLRLHPSVNLSILKFLGFEQTFKNALTGLNMGGGKGGSDFDPKGNRHIGKDTDVPAGDIGTGGREVAFLFGAYRKIRNEWVGVLTGKGNDWGGSYIRPEATGYGLIYYVQHMIAKSCPEYSLSKPETLVAISGSGNVAQFAALKVIELGATVLSLSDSRGSLIAPKGFTREDIEKVGALKLRGGALAELEGDSRFSYYAERRPWLLLDKVHIALPCATQNEVSGEEASVLIGAGVRIVAEGSNMGCTQEAIDIFESSRMSGGSNSVWYAPGKASNCGGVAVSGLEMAQNSQRLTWSTEEVDSRLNKIMTDCYNVCYDVGSKWSTEGAVAEGTLPSLVAGANVAGFIKVADAMRAQGDWW</sequence>
<evidence type="ECO:0000313" key="10">
    <source>
        <dbReference type="EMBL" id="PAV19501.1"/>
    </source>
</evidence>
<feature type="binding site" evidence="6">
    <location>
        <position position="96"/>
    </location>
    <ligand>
        <name>substrate</name>
    </ligand>
</feature>
<dbReference type="Pfam" id="PF00208">
    <property type="entry name" value="ELFV_dehydrog"/>
    <property type="match status" value="1"/>
</dbReference>
<dbReference type="GO" id="GO:0004354">
    <property type="term" value="F:glutamate dehydrogenase (NADP+) activity"/>
    <property type="evidence" value="ECO:0007669"/>
    <property type="project" value="TreeGrafter"/>
</dbReference>
<dbReference type="Proteomes" id="UP000217199">
    <property type="component" value="Unassembled WGS sequence"/>
</dbReference>